<sequence>MRGAPARPPSDQARRTRSANGRTASGSRPGAVQPSPRRTTRRTAALLIPATSTGTPAPAPASAPRPSSSNCSSKAARRPANGRPAASKSSSRTPGPTPRTSRPGARDASDATDLASTGAVRSGPIRTLVSSPIREVTAAAAASVSNGSWPGYTSRSVTASEANPRASALFAHSVKRRPSAPGTVFGSAMLILIVPLPPVVRLRRRVCFFEALNFLRARSRAAHREPSYSREESPMPAARKVAVIGLDSATPQYMFDRFADDMPVFTALRRNSLWGPMRSVDPPITMPAWSCMMSGRTPGELGVYGFRDRAAHDYGPLKFATSHSIRAPRIWDEMTEAGRPSVVLGVPGTYPPAPIRGAMVSCFLAPSTQAQYTSPPGLAGELHELTGGYALDVEDFRSPELGRVSQQIFDMSEQRFEVARHLATTQEWDFLSFVDMGPDRLHHGFWKYCDPGHPRHEPGNPHAHLFRDYYRALDRHLGRFLECLPEDTAVLVVSDHGAQPMVGGFFLNEWLRKEGLLVLAEEVTGPTPVSAARIDWKRTTAWAEGGYYGRIFLNVEGREPHGTIPAAEYESTRDLVATALEAVPDDQGQPMGTRALRPGELYPEVNGIAPDLLVYVGNLRWRALATLGMGKGLYTTENDTGPDHANHGDTGVFALSAPGVDPGEAAGLSLYDVAPTLRALLGLPQRGSRRPVA</sequence>
<dbReference type="EMBL" id="PXWG01000108">
    <property type="protein sequence ID" value="PSJ25670.1"/>
    <property type="molecule type" value="Genomic_DNA"/>
</dbReference>
<dbReference type="PANTHER" id="PTHR10151">
    <property type="entry name" value="ECTONUCLEOTIDE PYROPHOSPHATASE/PHOSPHODIESTERASE"/>
    <property type="match status" value="1"/>
</dbReference>
<dbReference type="GO" id="GO:0016787">
    <property type="term" value="F:hydrolase activity"/>
    <property type="evidence" value="ECO:0007669"/>
    <property type="project" value="UniProtKB-ARBA"/>
</dbReference>
<dbReference type="PANTHER" id="PTHR10151:SF120">
    <property type="entry name" value="BIS(5'-ADENOSYL)-TRIPHOSPHATASE"/>
    <property type="match status" value="1"/>
</dbReference>
<reference evidence="2 3" key="1">
    <citation type="submission" date="2018-03" db="EMBL/GenBank/DDBJ databases">
        <title>Chitinolytic properties of Streptosporangium nondiastaticum TBG75A20.</title>
        <authorList>
            <person name="Gayathri V."/>
            <person name="Shiburaj S."/>
        </authorList>
    </citation>
    <scope>NUCLEOTIDE SEQUENCE [LARGE SCALE GENOMIC DNA]</scope>
    <source>
        <strain evidence="2 3">TBG75A20</strain>
    </source>
</reference>
<dbReference type="Pfam" id="PF01663">
    <property type="entry name" value="Phosphodiest"/>
    <property type="match status" value="1"/>
</dbReference>
<dbReference type="Proteomes" id="UP000242427">
    <property type="component" value="Unassembled WGS sequence"/>
</dbReference>
<organism evidence="2 3">
    <name type="scientific">Streptosporangium nondiastaticum</name>
    <dbReference type="NCBI Taxonomy" id="35764"/>
    <lineage>
        <taxon>Bacteria</taxon>
        <taxon>Bacillati</taxon>
        <taxon>Actinomycetota</taxon>
        <taxon>Actinomycetes</taxon>
        <taxon>Streptosporangiales</taxon>
        <taxon>Streptosporangiaceae</taxon>
        <taxon>Streptosporangium</taxon>
    </lineage>
</organism>
<evidence type="ECO:0008006" key="4">
    <source>
        <dbReference type="Google" id="ProtNLM"/>
    </source>
</evidence>
<evidence type="ECO:0000313" key="2">
    <source>
        <dbReference type="EMBL" id="PSJ25670.1"/>
    </source>
</evidence>
<gene>
    <name evidence="2" type="ORF">B7P34_26960</name>
</gene>
<proteinExistence type="predicted"/>
<dbReference type="Gene3D" id="3.40.720.10">
    <property type="entry name" value="Alkaline Phosphatase, subunit A"/>
    <property type="match status" value="1"/>
</dbReference>
<evidence type="ECO:0000256" key="1">
    <source>
        <dbReference type="SAM" id="MobiDB-lite"/>
    </source>
</evidence>
<keyword evidence="3" id="KW-1185">Reference proteome</keyword>
<feature type="region of interest" description="Disordered" evidence="1">
    <location>
        <begin position="1"/>
        <end position="119"/>
    </location>
</feature>
<comment type="caution">
    <text evidence="2">The sequence shown here is derived from an EMBL/GenBank/DDBJ whole genome shotgun (WGS) entry which is preliminary data.</text>
</comment>
<dbReference type="InterPro" id="IPR017850">
    <property type="entry name" value="Alkaline_phosphatase_core_sf"/>
</dbReference>
<dbReference type="InterPro" id="IPR002591">
    <property type="entry name" value="Phosphodiest/P_Trfase"/>
</dbReference>
<protein>
    <recommendedName>
        <fullName evidence="4">Phosphodiesterase</fullName>
    </recommendedName>
</protein>
<feature type="compositionally biased region" description="Low complexity" evidence="1">
    <location>
        <begin position="64"/>
        <end position="103"/>
    </location>
</feature>
<dbReference type="SUPFAM" id="SSF53649">
    <property type="entry name" value="Alkaline phosphatase-like"/>
    <property type="match status" value="1"/>
</dbReference>
<accession>A0A9X7JL12</accession>
<evidence type="ECO:0000313" key="3">
    <source>
        <dbReference type="Proteomes" id="UP000242427"/>
    </source>
</evidence>
<dbReference type="AlphaFoldDB" id="A0A9X7JL12"/>
<name>A0A9X7JL12_9ACTN</name>